<reference evidence="2" key="1">
    <citation type="submission" date="2023-04" db="EMBL/GenBank/DDBJ databases">
        <title>Phytophthora fragariaefolia NBRC 109709.</title>
        <authorList>
            <person name="Ichikawa N."/>
            <person name="Sato H."/>
            <person name="Tonouchi N."/>
        </authorList>
    </citation>
    <scope>NUCLEOTIDE SEQUENCE</scope>
    <source>
        <strain evidence="2">NBRC 109709</strain>
    </source>
</reference>
<evidence type="ECO:0000313" key="3">
    <source>
        <dbReference type="Proteomes" id="UP001165121"/>
    </source>
</evidence>
<sequence length="376" mass="40600">MTMASLDHLLCSQSTDGDDPATRFVSTHSLSSQVPLDTAKPNPRRCSIESCKKTAKRGGRCIAHGGGNKCAVDGCTTSVVSRGLCVAHGGGKRCQAPACTKSAQSGGFCWVHGGGKKCGYGGCPKRAQSGGACIAHGKMRSHVTVVSTMDTCRLGHTKYQTTPLALRSESHIGLDHHSTINDDSARPPSPVRPATHDLDAIRCRESRVAPDLAALLNADDEFSSFSTCAVPTSQRYTRHRCTRHARHLYHEQEAHPVLPGIHALQSYQIKIPPWRGRTGMGLSDLPDVRAKITNSRVRIAVTENLAKLRRMLGPDSDDAGQFNSEDNIDYTEGLPSAKLFLHSYEFRSRGEFQPCTSGATLQSGRRERSVGCPEAV</sequence>
<dbReference type="Pfam" id="PF24906">
    <property type="entry name" value="Zf_WRKY19"/>
    <property type="match status" value="3"/>
</dbReference>
<dbReference type="PANTHER" id="PTHR31827">
    <property type="entry name" value="EMB|CAB89363.1"/>
    <property type="match status" value="1"/>
</dbReference>
<feature type="domain" description="WRKY19-like zinc finger" evidence="1">
    <location>
        <begin position="67"/>
        <end position="90"/>
    </location>
</feature>
<dbReference type="EMBL" id="BSXT01001337">
    <property type="protein sequence ID" value="GMF41467.1"/>
    <property type="molecule type" value="Genomic_DNA"/>
</dbReference>
<evidence type="ECO:0000313" key="2">
    <source>
        <dbReference type="EMBL" id="GMF41467.1"/>
    </source>
</evidence>
<dbReference type="AlphaFoldDB" id="A0A9W7CV04"/>
<dbReference type="InterPro" id="IPR056866">
    <property type="entry name" value="Znf_WRKY19"/>
</dbReference>
<protein>
    <submittedName>
        <fullName evidence="2">Unnamed protein product</fullName>
    </submittedName>
</protein>
<dbReference type="OrthoDB" id="77038at2759"/>
<accession>A0A9W7CV04</accession>
<name>A0A9W7CV04_9STRA</name>
<feature type="domain" description="WRKY19-like zinc finger" evidence="1">
    <location>
        <begin position="91"/>
        <end position="114"/>
    </location>
</feature>
<gene>
    <name evidence="2" type="ORF">Pfra01_001315000</name>
</gene>
<comment type="caution">
    <text evidence="2">The sequence shown here is derived from an EMBL/GenBank/DDBJ whole genome shotgun (WGS) entry which is preliminary data.</text>
</comment>
<feature type="domain" description="WRKY19-like zinc finger" evidence="1">
    <location>
        <begin position="44"/>
        <end position="66"/>
    </location>
</feature>
<dbReference type="PANTHER" id="PTHR31827:SF1">
    <property type="entry name" value="EMB|CAB89363.1"/>
    <property type="match status" value="1"/>
</dbReference>
<dbReference type="Proteomes" id="UP001165121">
    <property type="component" value="Unassembled WGS sequence"/>
</dbReference>
<keyword evidence="3" id="KW-1185">Reference proteome</keyword>
<evidence type="ECO:0000259" key="1">
    <source>
        <dbReference type="Pfam" id="PF24906"/>
    </source>
</evidence>
<organism evidence="2 3">
    <name type="scientific">Phytophthora fragariaefolia</name>
    <dbReference type="NCBI Taxonomy" id="1490495"/>
    <lineage>
        <taxon>Eukaryota</taxon>
        <taxon>Sar</taxon>
        <taxon>Stramenopiles</taxon>
        <taxon>Oomycota</taxon>
        <taxon>Peronosporomycetes</taxon>
        <taxon>Peronosporales</taxon>
        <taxon>Peronosporaceae</taxon>
        <taxon>Phytophthora</taxon>
    </lineage>
</organism>
<proteinExistence type="predicted"/>